<dbReference type="EMBL" id="ML976658">
    <property type="protein sequence ID" value="KAF1979427.1"/>
    <property type="molecule type" value="Genomic_DNA"/>
</dbReference>
<reference evidence="2" key="1">
    <citation type="journal article" date="2020" name="Stud. Mycol.">
        <title>101 Dothideomycetes genomes: a test case for predicting lifestyles and emergence of pathogens.</title>
        <authorList>
            <person name="Haridas S."/>
            <person name="Albert R."/>
            <person name="Binder M."/>
            <person name="Bloem J."/>
            <person name="Labutti K."/>
            <person name="Salamov A."/>
            <person name="Andreopoulos B."/>
            <person name="Baker S."/>
            <person name="Barry K."/>
            <person name="Bills G."/>
            <person name="Bluhm B."/>
            <person name="Cannon C."/>
            <person name="Castanera R."/>
            <person name="Culley D."/>
            <person name="Daum C."/>
            <person name="Ezra D."/>
            <person name="Gonzalez J."/>
            <person name="Henrissat B."/>
            <person name="Kuo A."/>
            <person name="Liang C."/>
            <person name="Lipzen A."/>
            <person name="Lutzoni F."/>
            <person name="Magnuson J."/>
            <person name="Mondo S."/>
            <person name="Nolan M."/>
            <person name="Ohm R."/>
            <person name="Pangilinan J."/>
            <person name="Park H.-J."/>
            <person name="Ramirez L."/>
            <person name="Alfaro M."/>
            <person name="Sun H."/>
            <person name="Tritt A."/>
            <person name="Yoshinaga Y."/>
            <person name="Zwiers L.-H."/>
            <person name="Turgeon B."/>
            <person name="Goodwin S."/>
            <person name="Spatafora J."/>
            <person name="Crous P."/>
            <person name="Grigoriev I."/>
        </authorList>
    </citation>
    <scope>NUCLEOTIDE SEQUENCE</scope>
    <source>
        <strain evidence="2">CBS 107.79</strain>
    </source>
</reference>
<dbReference type="GO" id="GO:0016747">
    <property type="term" value="F:acyltransferase activity, transferring groups other than amino-acyl groups"/>
    <property type="evidence" value="ECO:0007669"/>
    <property type="project" value="InterPro"/>
</dbReference>
<accession>A0A6A5W1Y6</accession>
<proteinExistence type="predicted"/>
<dbReference type="OrthoDB" id="4738875at2759"/>
<organism evidence="2 3">
    <name type="scientific">Bimuria novae-zelandiae CBS 107.79</name>
    <dbReference type="NCBI Taxonomy" id="1447943"/>
    <lineage>
        <taxon>Eukaryota</taxon>
        <taxon>Fungi</taxon>
        <taxon>Dikarya</taxon>
        <taxon>Ascomycota</taxon>
        <taxon>Pezizomycotina</taxon>
        <taxon>Dothideomycetes</taxon>
        <taxon>Pleosporomycetidae</taxon>
        <taxon>Pleosporales</taxon>
        <taxon>Massarineae</taxon>
        <taxon>Didymosphaeriaceae</taxon>
        <taxon>Bimuria</taxon>
    </lineage>
</organism>
<dbReference type="InterPro" id="IPR052523">
    <property type="entry name" value="Trichothecene_AcTrans"/>
</dbReference>
<gene>
    <name evidence="2" type="ORF">BU23DRAFT_643107</name>
</gene>
<protein>
    <recommendedName>
        <fullName evidence="1">N-acetyltransferase domain-containing protein</fullName>
    </recommendedName>
</protein>
<dbReference type="InterPro" id="IPR016181">
    <property type="entry name" value="Acyl_CoA_acyltransferase"/>
</dbReference>
<evidence type="ECO:0000313" key="3">
    <source>
        <dbReference type="Proteomes" id="UP000800036"/>
    </source>
</evidence>
<sequence length="246" mass="28219">MAYRLEEVQDSDFLYMVPRMLEAFGNGYEFTNTLYPGHETKAGQSKIVSRLVAVKNAIRNTHWVKAVATASGEIARFAMWTILDKEKPPELDLDGPMGTRPNEEGKEYCRAMHRVVMAERRRVIRDNDLPILILNMMTVFTEHQRQGVGTLLLRQSLQTADDLHALCTVDATPVGKKLYLRGGFVVQRDFYVDAGEKYADRPKDTHVVHGPTGIRERLNNKSLCFFMQRVLRRDFDFRLTTLLQPS</sequence>
<dbReference type="AlphaFoldDB" id="A0A6A5W1Y6"/>
<dbReference type="InterPro" id="IPR000182">
    <property type="entry name" value="GNAT_dom"/>
</dbReference>
<dbReference type="Pfam" id="PF13673">
    <property type="entry name" value="Acetyltransf_10"/>
    <property type="match status" value="1"/>
</dbReference>
<keyword evidence="3" id="KW-1185">Reference proteome</keyword>
<dbReference type="SUPFAM" id="SSF55729">
    <property type="entry name" value="Acyl-CoA N-acyltransferases (Nat)"/>
    <property type="match status" value="1"/>
</dbReference>
<dbReference type="Gene3D" id="3.40.630.30">
    <property type="match status" value="1"/>
</dbReference>
<dbReference type="PANTHER" id="PTHR42791:SF14">
    <property type="entry name" value="N-ACETYLTRANSFERASE DOMAIN-CONTAINING PROTEIN"/>
    <property type="match status" value="1"/>
</dbReference>
<evidence type="ECO:0000259" key="1">
    <source>
        <dbReference type="Pfam" id="PF13673"/>
    </source>
</evidence>
<dbReference type="PANTHER" id="PTHR42791">
    <property type="entry name" value="GNAT FAMILY ACETYLTRANSFERASE"/>
    <property type="match status" value="1"/>
</dbReference>
<dbReference type="Proteomes" id="UP000800036">
    <property type="component" value="Unassembled WGS sequence"/>
</dbReference>
<name>A0A6A5W1Y6_9PLEO</name>
<evidence type="ECO:0000313" key="2">
    <source>
        <dbReference type="EMBL" id="KAF1979427.1"/>
    </source>
</evidence>
<feature type="domain" description="N-acetyltransferase" evidence="1">
    <location>
        <begin position="134"/>
        <end position="195"/>
    </location>
</feature>